<reference evidence="2" key="1">
    <citation type="journal article" date="2023" name="Front. Plant Sci.">
        <title>Chromosomal-level genome assembly of Melastoma candidum provides insights into trichome evolution.</title>
        <authorList>
            <person name="Zhong Y."/>
            <person name="Wu W."/>
            <person name="Sun C."/>
            <person name="Zou P."/>
            <person name="Liu Y."/>
            <person name="Dai S."/>
            <person name="Zhou R."/>
        </authorList>
    </citation>
    <scope>NUCLEOTIDE SEQUENCE [LARGE SCALE GENOMIC DNA]</scope>
</reference>
<dbReference type="EMBL" id="CM042881">
    <property type="protein sequence ID" value="KAI4384854.1"/>
    <property type="molecule type" value="Genomic_DNA"/>
</dbReference>
<sequence length="109" mass="12099">MGYLDVFASPDVLKLGFRFKQDVVYLSSTFCRLGCDPGFDRVGLEPYIDVAAIHGYLQPKRLGRRKDSKSLASVCEELLGSCNVAIGLIILLLRSIKNMLQEMHCSLSS</sequence>
<protein>
    <submittedName>
        <fullName evidence="1">Uncharacterized protein</fullName>
    </submittedName>
</protein>
<organism evidence="1 2">
    <name type="scientific">Melastoma candidum</name>
    <dbReference type="NCBI Taxonomy" id="119954"/>
    <lineage>
        <taxon>Eukaryota</taxon>
        <taxon>Viridiplantae</taxon>
        <taxon>Streptophyta</taxon>
        <taxon>Embryophyta</taxon>
        <taxon>Tracheophyta</taxon>
        <taxon>Spermatophyta</taxon>
        <taxon>Magnoliopsida</taxon>
        <taxon>eudicotyledons</taxon>
        <taxon>Gunneridae</taxon>
        <taxon>Pentapetalae</taxon>
        <taxon>rosids</taxon>
        <taxon>malvids</taxon>
        <taxon>Myrtales</taxon>
        <taxon>Melastomataceae</taxon>
        <taxon>Melastomatoideae</taxon>
        <taxon>Melastomateae</taxon>
        <taxon>Melastoma</taxon>
    </lineage>
</organism>
<comment type="caution">
    <text evidence="1">The sequence shown here is derived from an EMBL/GenBank/DDBJ whole genome shotgun (WGS) entry which is preliminary data.</text>
</comment>
<evidence type="ECO:0000313" key="2">
    <source>
        <dbReference type="Proteomes" id="UP001057402"/>
    </source>
</evidence>
<keyword evidence="2" id="KW-1185">Reference proteome</keyword>
<gene>
    <name evidence="1" type="ORF">MLD38_002954</name>
</gene>
<dbReference type="Proteomes" id="UP001057402">
    <property type="component" value="Chromosome 2"/>
</dbReference>
<proteinExistence type="predicted"/>
<name>A0ACB9S146_9MYRT</name>
<evidence type="ECO:0000313" key="1">
    <source>
        <dbReference type="EMBL" id="KAI4384854.1"/>
    </source>
</evidence>
<accession>A0ACB9S146</accession>